<keyword evidence="3" id="KW-1185">Reference proteome</keyword>
<dbReference type="AlphaFoldDB" id="A0A3P7HZT7"/>
<gene>
    <name evidence="2" type="ORF">SVUK_LOCUS1659</name>
</gene>
<feature type="chain" id="PRO_5018048491" description="Glycine-zipper-containing OmpA-like membrane domain-containing protein" evidence="1">
    <location>
        <begin position="20"/>
        <end position="82"/>
    </location>
</feature>
<sequence length="82" mass="8819">MTPTAVLLVFLMLISRSLPCYVCPPGTYPYYIYPSNPWYDYGYGMYGMYGMPWGMGGMGMVDPLTGAITGALAGGLMGLLNG</sequence>
<evidence type="ECO:0008006" key="4">
    <source>
        <dbReference type="Google" id="ProtNLM"/>
    </source>
</evidence>
<organism evidence="2 3">
    <name type="scientific">Strongylus vulgaris</name>
    <name type="common">Blood worm</name>
    <dbReference type="NCBI Taxonomy" id="40348"/>
    <lineage>
        <taxon>Eukaryota</taxon>
        <taxon>Metazoa</taxon>
        <taxon>Ecdysozoa</taxon>
        <taxon>Nematoda</taxon>
        <taxon>Chromadorea</taxon>
        <taxon>Rhabditida</taxon>
        <taxon>Rhabditina</taxon>
        <taxon>Rhabditomorpha</taxon>
        <taxon>Strongyloidea</taxon>
        <taxon>Strongylidae</taxon>
        <taxon>Strongylus</taxon>
    </lineage>
</organism>
<evidence type="ECO:0000313" key="2">
    <source>
        <dbReference type="EMBL" id="VDM66661.1"/>
    </source>
</evidence>
<dbReference type="Proteomes" id="UP000270094">
    <property type="component" value="Unassembled WGS sequence"/>
</dbReference>
<protein>
    <recommendedName>
        <fullName evidence="4">Glycine-zipper-containing OmpA-like membrane domain-containing protein</fullName>
    </recommendedName>
</protein>
<feature type="signal peptide" evidence="1">
    <location>
        <begin position="1"/>
        <end position="19"/>
    </location>
</feature>
<keyword evidence="1" id="KW-0732">Signal</keyword>
<accession>A0A3P7HZT7</accession>
<dbReference type="EMBL" id="UYYB01003404">
    <property type="protein sequence ID" value="VDM66661.1"/>
    <property type="molecule type" value="Genomic_DNA"/>
</dbReference>
<name>A0A3P7HZT7_STRVU</name>
<evidence type="ECO:0000313" key="3">
    <source>
        <dbReference type="Proteomes" id="UP000270094"/>
    </source>
</evidence>
<proteinExistence type="predicted"/>
<evidence type="ECO:0000256" key="1">
    <source>
        <dbReference type="SAM" id="SignalP"/>
    </source>
</evidence>
<reference evidence="2 3" key="1">
    <citation type="submission" date="2018-11" db="EMBL/GenBank/DDBJ databases">
        <authorList>
            <consortium name="Pathogen Informatics"/>
        </authorList>
    </citation>
    <scope>NUCLEOTIDE SEQUENCE [LARGE SCALE GENOMIC DNA]</scope>
</reference>